<evidence type="ECO:0000313" key="3">
    <source>
        <dbReference type="EMBL" id="OEH77931.1"/>
    </source>
</evidence>
<protein>
    <submittedName>
        <fullName evidence="3">VID27-domain-containing protein</fullName>
    </submittedName>
</protein>
<evidence type="ECO:0000259" key="2">
    <source>
        <dbReference type="Pfam" id="PF08553"/>
    </source>
</evidence>
<evidence type="ECO:0000313" key="4">
    <source>
        <dbReference type="Proteomes" id="UP000095192"/>
    </source>
</evidence>
<dbReference type="InterPro" id="IPR015943">
    <property type="entry name" value="WD40/YVTN_repeat-like_dom_sf"/>
</dbReference>
<gene>
    <name evidence="3" type="ORF">cyc_01081</name>
</gene>
<dbReference type="PANTHER" id="PTHR31913">
    <property type="entry name" value="VACUOLAR IMPORT AND DEGRADATION PROTEIN 27"/>
    <property type="match status" value="1"/>
</dbReference>
<reference evidence="3 4" key="1">
    <citation type="journal article" date="2016" name="BMC Genomics">
        <title>Comparative genomics reveals Cyclospora cayetanensis possesses coccidia-like metabolism and invasion components but unique surface antigens.</title>
        <authorList>
            <person name="Liu S."/>
            <person name="Wang L."/>
            <person name="Zheng H."/>
            <person name="Xu Z."/>
            <person name="Roellig D.M."/>
            <person name="Li N."/>
            <person name="Frace M.A."/>
            <person name="Tang K."/>
            <person name="Arrowood M.J."/>
            <person name="Moss D.M."/>
            <person name="Zhang L."/>
            <person name="Feng Y."/>
            <person name="Xiao L."/>
        </authorList>
    </citation>
    <scope>NUCLEOTIDE SEQUENCE [LARGE SCALE GENOMIC DNA]</scope>
    <source>
        <strain evidence="3 4">CHN_HEN01</strain>
    </source>
</reference>
<dbReference type="SUPFAM" id="SSF50978">
    <property type="entry name" value="WD40 repeat-like"/>
    <property type="match status" value="1"/>
</dbReference>
<dbReference type="AlphaFoldDB" id="A0A1D3D3E2"/>
<dbReference type="InterPro" id="IPR040458">
    <property type="entry name" value="Vid27"/>
</dbReference>
<keyword evidence="4" id="KW-1185">Reference proteome</keyword>
<dbReference type="PANTHER" id="PTHR31913:SF0">
    <property type="entry name" value="VACUOLAR IMPORT AND DEGRADATION PROTEIN 27"/>
    <property type="match status" value="1"/>
</dbReference>
<sequence>MHACVYPSRHAISVDLYLVKGENCEEVLSEAAVFLLSDGFLFVGTLAQSEGGVSQEVLPFLRSRERGMQEALEFKYEVVERFRQHKPDMCQWAIESEIDREVEFGLVFPSESSTASFSRHLVHRLCSQVYMQKEAPGDRGKRFLDLYAVTLAEVSSKCRFSVEIDLDKRIGYLGKFDVSPGDDEREGMQIDDAESDPSDDEDQFPIVIRDPTKDLLRSTSNSMVNEMLEAGAQRAVVFRVGSSPSQGRKRDMQVLRFDAEGQPSVVATIDGSKEERLILLDEASSSSSSAYPLLFDLETQRITDRISVDAQLEHILPATSESKGLSDPTFIGLNSKAFFCIDTRVKGGSARKHSYTYSQNQGFSCGATNAEGHLVLGSGKGVLRLYDGKTNSEGSFKRAKTQLNAFGDPILHIAVTKDGAWILATCARYLLLYPVRLQGSAKTGFTSPLGALKPKPILLRLSLEDVSRFNLQTCAFKTAVFDAKEQHIVTSTNNLVIIWDFVAVKNGKTDAYQIRRISDYIKDLAFFEAGDREAVLMVTPCSITTRGVRRVYQDCESEPEA</sequence>
<feature type="domain" description="Vacuolar import/degradation Vid27 C-terminal" evidence="2">
    <location>
        <begin position="274"/>
        <end position="539"/>
    </location>
</feature>
<dbReference type="InterPro" id="IPR013863">
    <property type="entry name" value="VID27_C"/>
</dbReference>
<evidence type="ECO:0000256" key="1">
    <source>
        <dbReference type="SAM" id="MobiDB-lite"/>
    </source>
</evidence>
<dbReference type="Gene3D" id="2.130.10.10">
    <property type="entry name" value="YVTN repeat-like/Quinoprotein amine dehydrogenase"/>
    <property type="match status" value="1"/>
</dbReference>
<organism evidence="3 4">
    <name type="scientific">Cyclospora cayetanensis</name>
    <dbReference type="NCBI Taxonomy" id="88456"/>
    <lineage>
        <taxon>Eukaryota</taxon>
        <taxon>Sar</taxon>
        <taxon>Alveolata</taxon>
        <taxon>Apicomplexa</taxon>
        <taxon>Conoidasida</taxon>
        <taxon>Coccidia</taxon>
        <taxon>Eucoccidiorida</taxon>
        <taxon>Eimeriorina</taxon>
        <taxon>Eimeriidae</taxon>
        <taxon>Cyclospora</taxon>
    </lineage>
</organism>
<feature type="compositionally biased region" description="Acidic residues" evidence="1">
    <location>
        <begin position="180"/>
        <end position="203"/>
    </location>
</feature>
<dbReference type="VEuPathDB" id="ToxoDB:LOC34618155"/>
<dbReference type="Pfam" id="PF08553">
    <property type="entry name" value="VID27"/>
    <property type="match status" value="1"/>
</dbReference>
<dbReference type="Proteomes" id="UP000095192">
    <property type="component" value="Unassembled WGS sequence"/>
</dbReference>
<comment type="caution">
    <text evidence="3">The sequence shown here is derived from an EMBL/GenBank/DDBJ whole genome shotgun (WGS) entry which is preliminary data.</text>
</comment>
<dbReference type="VEuPathDB" id="ToxoDB:LOC113147192"/>
<dbReference type="GO" id="GO:0005634">
    <property type="term" value="C:nucleus"/>
    <property type="evidence" value="ECO:0007669"/>
    <property type="project" value="TreeGrafter"/>
</dbReference>
<dbReference type="InterPro" id="IPR036322">
    <property type="entry name" value="WD40_repeat_dom_sf"/>
</dbReference>
<dbReference type="GO" id="GO:0005737">
    <property type="term" value="C:cytoplasm"/>
    <property type="evidence" value="ECO:0007669"/>
    <property type="project" value="TreeGrafter"/>
</dbReference>
<accession>A0A1D3D3E2</accession>
<feature type="region of interest" description="Disordered" evidence="1">
    <location>
        <begin position="180"/>
        <end position="204"/>
    </location>
</feature>
<dbReference type="InParanoid" id="A0A1D3D3E2"/>
<dbReference type="EMBL" id="JROU02000929">
    <property type="protein sequence ID" value="OEH77931.1"/>
    <property type="molecule type" value="Genomic_DNA"/>
</dbReference>
<proteinExistence type="predicted"/>
<name>A0A1D3D3E2_9EIME</name>
<dbReference type="VEuPathDB" id="ToxoDB:cyc_01081"/>